<dbReference type="SUPFAM" id="SSF51430">
    <property type="entry name" value="NAD(P)-linked oxidoreductase"/>
    <property type="match status" value="1"/>
</dbReference>
<dbReference type="EMBL" id="ML002589">
    <property type="protein sequence ID" value="RKP36823.1"/>
    <property type="molecule type" value="Genomic_DNA"/>
</dbReference>
<protein>
    <recommendedName>
        <fullName evidence="3">NADP-dependent oxidoreductase domain-containing protein</fullName>
    </recommendedName>
</protein>
<dbReference type="InterPro" id="IPR036812">
    <property type="entry name" value="NAD(P)_OxRdtase_dom_sf"/>
</dbReference>
<organism evidence="1 2">
    <name type="scientific">Dimargaris cristalligena</name>
    <dbReference type="NCBI Taxonomy" id="215637"/>
    <lineage>
        <taxon>Eukaryota</taxon>
        <taxon>Fungi</taxon>
        <taxon>Fungi incertae sedis</taxon>
        <taxon>Zoopagomycota</taxon>
        <taxon>Kickxellomycotina</taxon>
        <taxon>Dimargaritomycetes</taxon>
        <taxon>Dimargaritales</taxon>
        <taxon>Dimargaritaceae</taxon>
        <taxon>Dimargaris</taxon>
    </lineage>
</organism>
<evidence type="ECO:0008006" key="3">
    <source>
        <dbReference type="Google" id="ProtNLM"/>
    </source>
</evidence>
<dbReference type="PANTHER" id="PTHR42686">
    <property type="entry name" value="GH17980P-RELATED"/>
    <property type="match status" value="1"/>
</dbReference>
<dbReference type="PANTHER" id="PTHR42686:SF1">
    <property type="entry name" value="GH17980P-RELATED"/>
    <property type="match status" value="1"/>
</dbReference>
<name>A0A4P9ZTI0_9FUNG</name>
<dbReference type="InterPro" id="IPR020471">
    <property type="entry name" value="AKR"/>
</dbReference>
<accession>A0A4P9ZTI0</accession>
<evidence type="ECO:0000313" key="2">
    <source>
        <dbReference type="Proteomes" id="UP000268162"/>
    </source>
</evidence>
<evidence type="ECO:0000313" key="1">
    <source>
        <dbReference type="EMBL" id="RKP36823.1"/>
    </source>
</evidence>
<dbReference type="GO" id="GO:0005829">
    <property type="term" value="C:cytosol"/>
    <property type="evidence" value="ECO:0007669"/>
    <property type="project" value="TreeGrafter"/>
</dbReference>
<dbReference type="Proteomes" id="UP000268162">
    <property type="component" value="Unassembled WGS sequence"/>
</dbReference>
<dbReference type="GO" id="GO:0016491">
    <property type="term" value="F:oxidoreductase activity"/>
    <property type="evidence" value="ECO:0007669"/>
    <property type="project" value="InterPro"/>
</dbReference>
<dbReference type="AlphaFoldDB" id="A0A4P9ZTI0"/>
<dbReference type="Gene3D" id="3.20.20.100">
    <property type="entry name" value="NADP-dependent oxidoreductase domain"/>
    <property type="match status" value="1"/>
</dbReference>
<reference evidence="2" key="1">
    <citation type="journal article" date="2018" name="Nat. Microbiol.">
        <title>Leveraging single-cell genomics to expand the fungal tree of life.</title>
        <authorList>
            <person name="Ahrendt S.R."/>
            <person name="Quandt C.A."/>
            <person name="Ciobanu D."/>
            <person name="Clum A."/>
            <person name="Salamov A."/>
            <person name="Andreopoulos B."/>
            <person name="Cheng J.F."/>
            <person name="Woyke T."/>
            <person name="Pelin A."/>
            <person name="Henrissat B."/>
            <person name="Reynolds N.K."/>
            <person name="Benny G.L."/>
            <person name="Smith M.E."/>
            <person name="James T.Y."/>
            <person name="Grigoriev I.V."/>
        </authorList>
    </citation>
    <scope>NUCLEOTIDE SEQUENCE [LARGE SCALE GENOMIC DNA]</scope>
    <source>
        <strain evidence="2">RSA 468</strain>
    </source>
</reference>
<keyword evidence="2" id="KW-1185">Reference proteome</keyword>
<sequence>MGLLRPHRGPPDWHPANEALRNTARLADAYCQTHQLDMAEIATKFSLNQSVFDCTILGISSAAEIEQAVKWLHEALSTSPSLAVSPAALPADRKEDTMMKVAALNEATQHLLELFRPFQNYSWASPPPE</sequence>
<gene>
    <name evidence="1" type="ORF">BJ085DRAFT_39784</name>
</gene>
<dbReference type="STRING" id="215637.A0A4P9ZTI0"/>
<proteinExistence type="predicted"/>